<dbReference type="PROSITE" id="PS51257">
    <property type="entry name" value="PROKAR_LIPOPROTEIN"/>
    <property type="match status" value="1"/>
</dbReference>
<comment type="caution">
    <text evidence="1">The sequence shown here is derived from an EMBL/GenBank/DDBJ whole genome shotgun (WGS) entry which is preliminary data.</text>
</comment>
<reference evidence="1" key="1">
    <citation type="journal article" date="2014" name="Front. Microbiol.">
        <title>High frequency of phylogenetically diverse reductive dehalogenase-homologous genes in deep subseafloor sedimentary metagenomes.</title>
        <authorList>
            <person name="Kawai M."/>
            <person name="Futagami T."/>
            <person name="Toyoda A."/>
            <person name="Takaki Y."/>
            <person name="Nishi S."/>
            <person name="Hori S."/>
            <person name="Arai W."/>
            <person name="Tsubouchi T."/>
            <person name="Morono Y."/>
            <person name="Uchiyama I."/>
            <person name="Ito T."/>
            <person name="Fujiyama A."/>
            <person name="Inagaki F."/>
            <person name="Takami H."/>
        </authorList>
    </citation>
    <scope>NUCLEOTIDE SEQUENCE</scope>
    <source>
        <strain evidence="1">Expedition CK06-06</strain>
    </source>
</reference>
<feature type="non-terminal residue" evidence="1">
    <location>
        <position position="138"/>
    </location>
</feature>
<organism evidence="1">
    <name type="scientific">marine sediment metagenome</name>
    <dbReference type="NCBI Taxonomy" id="412755"/>
    <lineage>
        <taxon>unclassified sequences</taxon>
        <taxon>metagenomes</taxon>
        <taxon>ecological metagenomes</taxon>
    </lineage>
</organism>
<dbReference type="EMBL" id="BARW01035433">
    <property type="protein sequence ID" value="GAJ20359.1"/>
    <property type="molecule type" value="Genomic_DNA"/>
</dbReference>
<proteinExistence type="predicted"/>
<dbReference type="AlphaFoldDB" id="X1USA7"/>
<accession>X1USA7</accession>
<name>X1USA7_9ZZZZ</name>
<sequence>MKKLYYLIILTVILGLVLTGCLLSNVGQVPTSEQSGVAYLTKGIPGFPDVFTLYADQTINVGTVSVWNDDDYLYVTYNTTGDWVLTETHLHVACSEGDIPQNKKGNPKPGKFMHNMEHTYVQEYELDPIPLEDFVCTD</sequence>
<evidence type="ECO:0000313" key="1">
    <source>
        <dbReference type="EMBL" id="GAJ20359.1"/>
    </source>
</evidence>
<gene>
    <name evidence="1" type="ORF">S12H4_55269</name>
</gene>
<protein>
    <submittedName>
        <fullName evidence="1">Uncharacterized protein</fullName>
    </submittedName>
</protein>